<feature type="transmembrane region" description="Helical" evidence="6">
    <location>
        <begin position="227"/>
        <end position="247"/>
    </location>
</feature>
<evidence type="ECO:0000313" key="9">
    <source>
        <dbReference type="Proteomes" id="UP000282674"/>
    </source>
</evidence>
<protein>
    <submittedName>
        <fullName evidence="8">Inositol phosphorylceramide synthase</fullName>
    </submittedName>
</protein>
<proteinExistence type="predicted"/>
<keyword evidence="9" id="KW-1185">Reference proteome</keyword>
<organism evidence="8 9">
    <name type="scientific">Actinomadura harenae</name>
    <dbReference type="NCBI Taxonomy" id="2483351"/>
    <lineage>
        <taxon>Bacteria</taxon>
        <taxon>Bacillati</taxon>
        <taxon>Actinomycetota</taxon>
        <taxon>Actinomycetes</taxon>
        <taxon>Streptosporangiales</taxon>
        <taxon>Thermomonosporaceae</taxon>
        <taxon>Actinomadura</taxon>
    </lineage>
</organism>
<dbReference type="EMBL" id="RFFG01000139">
    <property type="protein sequence ID" value="RMI36370.1"/>
    <property type="molecule type" value="Genomic_DNA"/>
</dbReference>
<keyword evidence="3 6" id="KW-1133">Transmembrane helix</keyword>
<feature type="compositionally biased region" description="Low complexity" evidence="5">
    <location>
        <begin position="25"/>
        <end position="69"/>
    </location>
</feature>
<reference evidence="8 9" key="1">
    <citation type="submission" date="2018-10" db="EMBL/GenBank/DDBJ databases">
        <title>Isolation from soil.</title>
        <authorList>
            <person name="Hu J."/>
        </authorList>
    </citation>
    <scope>NUCLEOTIDE SEQUENCE [LARGE SCALE GENOMIC DNA]</scope>
    <source>
        <strain evidence="8 9">NEAU-Ht49</strain>
    </source>
</reference>
<dbReference type="RefSeq" id="WP_122199462.1">
    <property type="nucleotide sequence ID" value="NZ_JBHSKC010000028.1"/>
</dbReference>
<feature type="transmembrane region" description="Helical" evidence="6">
    <location>
        <begin position="170"/>
        <end position="189"/>
    </location>
</feature>
<dbReference type="PANTHER" id="PTHR31310">
    <property type="match status" value="1"/>
</dbReference>
<evidence type="ECO:0000256" key="5">
    <source>
        <dbReference type="SAM" id="MobiDB-lite"/>
    </source>
</evidence>
<dbReference type="CDD" id="cd03386">
    <property type="entry name" value="PAP2_Aur1_like"/>
    <property type="match status" value="1"/>
</dbReference>
<evidence type="ECO:0000256" key="4">
    <source>
        <dbReference type="ARBA" id="ARBA00023136"/>
    </source>
</evidence>
<name>A0A3M2LHT5_9ACTN</name>
<keyword evidence="2 6" id="KW-0812">Transmembrane</keyword>
<comment type="caution">
    <text evidence="8">The sequence shown here is derived from an EMBL/GenBank/DDBJ whole genome shotgun (WGS) entry which is preliminary data.</text>
</comment>
<evidence type="ECO:0000256" key="1">
    <source>
        <dbReference type="ARBA" id="ARBA00004141"/>
    </source>
</evidence>
<feature type="transmembrane region" description="Helical" evidence="6">
    <location>
        <begin position="254"/>
        <end position="272"/>
    </location>
</feature>
<dbReference type="AlphaFoldDB" id="A0A3M2LHT5"/>
<gene>
    <name evidence="8" type="ORF">EBO15_38840</name>
</gene>
<evidence type="ECO:0000313" key="8">
    <source>
        <dbReference type="EMBL" id="RMI36370.1"/>
    </source>
</evidence>
<dbReference type="PANTHER" id="PTHR31310:SF7">
    <property type="entry name" value="PA-PHOSPHATASE RELATED-FAMILY PROTEIN DDB_G0268928"/>
    <property type="match status" value="1"/>
</dbReference>
<comment type="subcellular location">
    <subcellularLocation>
        <location evidence="1">Membrane</location>
        <topology evidence="1">Multi-pass membrane protein</topology>
    </subcellularLocation>
</comment>
<keyword evidence="4 6" id="KW-0472">Membrane</keyword>
<dbReference type="Proteomes" id="UP000282674">
    <property type="component" value="Unassembled WGS sequence"/>
</dbReference>
<evidence type="ECO:0000256" key="6">
    <source>
        <dbReference type="SAM" id="Phobius"/>
    </source>
</evidence>
<dbReference type="InterPro" id="IPR052185">
    <property type="entry name" value="IPC_Synthase-Related"/>
</dbReference>
<dbReference type="InterPro" id="IPR026841">
    <property type="entry name" value="Aur1/Ipt1"/>
</dbReference>
<feature type="region of interest" description="Disordered" evidence="5">
    <location>
        <begin position="1"/>
        <end position="69"/>
    </location>
</feature>
<dbReference type="OrthoDB" id="5241565at2"/>
<dbReference type="GO" id="GO:0016020">
    <property type="term" value="C:membrane"/>
    <property type="evidence" value="ECO:0007669"/>
    <property type="project" value="UniProtKB-SubCell"/>
</dbReference>
<feature type="transmembrane region" description="Helical" evidence="6">
    <location>
        <begin position="278"/>
        <end position="296"/>
    </location>
</feature>
<feature type="transmembrane region" description="Helical" evidence="6">
    <location>
        <begin position="144"/>
        <end position="163"/>
    </location>
</feature>
<feature type="domain" description="Inositolphosphotransferase Aur1/Ipt1" evidence="7">
    <location>
        <begin position="111"/>
        <end position="288"/>
    </location>
</feature>
<evidence type="ECO:0000256" key="2">
    <source>
        <dbReference type="ARBA" id="ARBA00022692"/>
    </source>
</evidence>
<dbReference type="Pfam" id="PF14378">
    <property type="entry name" value="PAP2_3"/>
    <property type="match status" value="1"/>
</dbReference>
<sequence>MNLLQQPVWRRVPSPRREPGTDAEPSPASSPDTRPAAPDAPAGSDTPEAPAAPATPGGQDAAPAPRRARFAASRPRALRELLLIAVLFGIYKAGRLAANDRVTEAFRNARDVWDIERWLHLPSELNVQDGLLKSHALIETANSYYAYVHFPATAAFLLFMYLRRPAYYRWVRWVVVALTAAGLALHLTVPLAPPRMLTFTGLIDTAAKYGPSVYGAPQSDTVANQYAAMPSLHIGWAIIVAVGLIVACRTRWRWLWLAHPVLTVLVVVSTANHYWLDGIVVTSLLAIVLLALAPLYRTARSAHVAGPRAEAEGARVR</sequence>
<accession>A0A3M2LHT5</accession>
<evidence type="ECO:0000259" key="7">
    <source>
        <dbReference type="Pfam" id="PF14378"/>
    </source>
</evidence>
<evidence type="ECO:0000256" key="3">
    <source>
        <dbReference type="ARBA" id="ARBA00022989"/>
    </source>
</evidence>